<dbReference type="AlphaFoldDB" id="U9U8L8"/>
<gene>
    <name evidence="2" type="ORF">GLOIN_2v1779830</name>
    <name evidence="1" type="ORF">GLOINDRAFT_24431</name>
</gene>
<organism evidence="1">
    <name type="scientific">Rhizophagus irregularis (strain DAOM 181602 / DAOM 197198 / MUCL 43194)</name>
    <name type="common">Arbuscular mycorrhizal fungus</name>
    <name type="synonym">Glomus intraradices</name>
    <dbReference type="NCBI Taxonomy" id="747089"/>
    <lineage>
        <taxon>Eukaryota</taxon>
        <taxon>Fungi</taxon>
        <taxon>Fungi incertae sedis</taxon>
        <taxon>Mucoromycota</taxon>
        <taxon>Glomeromycotina</taxon>
        <taxon>Glomeromycetes</taxon>
        <taxon>Glomerales</taxon>
        <taxon>Glomeraceae</taxon>
        <taxon>Rhizophagus</taxon>
    </lineage>
</organism>
<keyword evidence="3" id="KW-1185">Reference proteome</keyword>
<reference evidence="2 3" key="1">
    <citation type="journal article" date="2013" name="Proc. Natl. Acad. Sci. U.S.A.">
        <title>Genome of an arbuscular mycorrhizal fungus provides insight into the oldest plant symbiosis.</title>
        <authorList>
            <person name="Tisserant E."/>
            <person name="Malbreil M."/>
            <person name="Kuo A."/>
            <person name="Kohler A."/>
            <person name="Symeonidi A."/>
            <person name="Balestrini R."/>
            <person name="Charron P."/>
            <person name="Duensing N."/>
            <person name="Frei Dit Frey N."/>
            <person name="Gianinazzi-Pearson V."/>
            <person name="Gilbert L.B."/>
            <person name="Handa Y."/>
            <person name="Herr J.R."/>
            <person name="Hijri M."/>
            <person name="Koul R."/>
            <person name="Kawaguchi M."/>
            <person name="Krajinski F."/>
            <person name="Lammers P.J."/>
            <person name="Masclaux F.G."/>
            <person name="Murat C."/>
            <person name="Morin E."/>
            <person name="Ndikumana S."/>
            <person name="Pagni M."/>
            <person name="Petitpierre D."/>
            <person name="Requena N."/>
            <person name="Rosikiewicz P."/>
            <person name="Riley R."/>
            <person name="Saito K."/>
            <person name="San Clemente H."/>
            <person name="Shapiro H."/>
            <person name="van Tuinen D."/>
            <person name="Becard G."/>
            <person name="Bonfante P."/>
            <person name="Paszkowski U."/>
            <person name="Shachar-Hill Y.Y."/>
            <person name="Tuskan G.A."/>
            <person name="Young P.W."/>
            <person name="Sanders I.R."/>
            <person name="Henrissat B."/>
            <person name="Rensing S.A."/>
            <person name="Grigoriev I.V."/>
            <person name="Corradi N."/>
            <person name="Roux C."/>
            <person name="Martin F."/>
        </authorList>
    </citation>
    <scope>NUCLEOTIDE SEQUENCE [LARGE SCALE GENOMIC DNA]</scope>
    <source>
        <strain evidence="3">DAOM 181602 / DAOM 197198 / MUCL 43194</strain>
        <strain evidence="2">DAOM 197198</strain>
    </source>
</reference>
<proteinExistence type="predicted"/>
<dbReference type="EMBL" id="KI282439">
    <property type="protein sequence ID" value="ESA14928.1"/>
    <property type="molecule type" value="Genomic_DNA"/>
</dbReference>
<reference evidence="1" key="2">
    <citation type="submission" date="2013-07" db="EMBL/GenBank/DDBJ databases">
        <title>The genome of an arbuscular mycorrhizal fungus provides insights into the evolution of the oldest plant symbiosis.</title>
        <authorList>
            <consortium name="DOE Joint Genome Institute"/>
            <person name="Tisserant E."/>
            <person name="Malbreil M."/>
            <person name="Kuo A."/>
            <person name="Kohler A."/>
            <person name="Symeonidi A."/>
            <person name="Balestrini R."/>
            <person name="Charron P."/>
            <person name="Duensing N."/>
            <person name="Frei-dit-Frey N."/>
            <person name="Gianinazzi-Pearson V."/>
            <person name="Gilbert B."/>
            <person name="Handa Y."/>
            <person name="Hijri M."/>
            <person name="Kaul R."/>
            <person name="Kawaguchi M."/>
            <person name="Krajinski F."/>
            <person name="Lammers P."/>
            <person name="Lapierre D."/>
            <person name="Masclaux F.G."/>
            <person name="Murat C."/>
            <person name="Morin E."/>
            <person name="Ndikumana S."/>
            <person name="Pagni M."/>
            <person name="Petitpierre D."/>
            <person name="Requena N."/>
            <person name="Rosikiewicz P."/>
            <person name="Riley R."/>
            <person name="Saito K."/>
            <person name="San Clemente H."/>
            <person name="Shapiro H."/>
            <person name="van Tuinen D."/>
            <person name="Becard G."/>
            <person name="Bonfante P."/>
            <person name="Paszkowski U."/>
            <person name="Shachar-Hill Y."/>
            <person name="Young J.P."/>
            <person name="Sanders I.R."/>
            <person name="Henrissat B."/>
            <person name="Rensing S.A."/>
            <person name="Grigoriev I.V."/>
            <person name="Corradi N."/>
            <person name="Roux C."/>
            <person name="Martin F."/>
        </authorList>
    </citation>
    <scope>NUCLEOTIDE SEQUENCE</scope>
    <source>
        <strain evidence="1">DAOM 197198</strain>
    </source>
</reference>
<dbReference type="Proteomes" id="UP000018888">
    <property type="component" value="Unassembled WGS sequence"/>
</dbReference>
<accession>U9U8L8</accession>
<name>U9U8L8_RHIID</name>
<dbReference type="VEuPathDB" id="FungiDB:RhiirFUN_014686"/>
<protein>
    <submittedName>
        <fullName evidence="1">Uncharacterized protein</fullName>
    </submittedName>
</protein>
<dbReference type="HOGENOM" id="CLU_2623221_0_0_1"/>
<reference evidence="2 3" key="3">
    <citation type="journal article" date="2018" name="New Phytol.">
        <title>High intraspecific genome diversity in the model arbuscular mycorrhizal symbiont Rhizophagus irregularis.</title>
        <authorList>
            <person name="Chen E.C.H."/>
            <person name="Morin E."/>
            <person name="Beaudet D."/>
            <person name="Noel J."/>
            <person name="Yildirir G."/>
            <person name="Ndikumana S."/>
            <person name="Charron P."/>
            <person name="St-Onge C."/>
            <person name="Giorgi J."/>
            <person name="Kruger M."/>
            <person name="Marton T."/>
            <person name="Ropars J."/>
            <person name="Grigoriev I.V."/>
            <person name="Hainaut M."/>
            <person name="Henrissat B."/>
            <person name="Roux C."/>
            <person name="Martin F."/>
            <person name="Corradi N."/>
        </authorList>
    </citation>
    <scope>NUCLEOTIDE SEQUENCE [LARGE SCALE GENOMIC DNA]</scope>
    <source>
        <strain evidence="3">DAOM 181602 / DAOM 197198 / MUCL 43194</strain>
        <strain evidence="2">DAOM 197198</strain>
    </source>
</reference>
<evidence type="ECO:0000313" key="2">
    <source>
        <dbReference type="EMBL" id="POG67079.1"/>
    </source>
</evidence>
<dbReference type="EMBL" id="AUPC02000178">
    <property type="protein sequence ID" value="POG67079.1"/>
    <property type="molecule type" value="Genomic_DNA"/>
</dbReference>
<evidence type="ECO:0000313" key="1">
    <source>
        <dbReference type="EMBL" id="ESA14928.1"/>
    </source>
</evidence>
<evidence type="ECO:0000313" key="3">
    <source>
        <dbReference type="Proteomes" id="UP000018888"/>
    </source>
</evidence>
<sequence length="78" mass="9179">MKRCWDSDPNKRPPTGELVEILACWFGLLSKVEYWKNTLSCRKIDYSAKLNEILNQKELSSKLVIYGEKENCIIMMQH</sequence>